<dbReference type="PANTHER" id="PTHR10699">
    <property type="entry name" value="NEUROMODULIN"/>
    <property type="match status" value="1"/>
</dbReference>
<name>A0A915JHS6_ROMCU</name>
<accession>A0A915JHS6</accession>
<evidence type="ECO:0000259" key="2">
    <source>
        <dbReference type="Pfam" id="PF02197"/>
    </source>
</evidence>
<reference evidence="4" key="1">
    <citation type="submission" date="2022-11" db="UniProtKB">
        <authorList>
            <consortium name="WormBaseParasite"/>
        </authorList>
    </citation>
    <scope>IDENTIFICATION</scope>
</reference>
<dbReference type="WBParaSite" id="nRc.2.0.1.t25690-RA">
    <property type="protein sequence ID" value="nRc.2.0.1.t25690-RA"/>
    <property type="gene ID" value="nRc.2.0.1.g25690"/>
</dbReference>
<dbReference type="PROSITE" id="PS50096">
    <property type="entry name" value="IQ"/>
    <property type="match status" value="1"/>
</dbReference>
<feature type="domain" description="RIIa" evidence="2">
    <location>
        <begin position="10"/>
        <end position="43"/>
    </location>
</feature>
<dbReference type="Gene3D" id="1.20.5.190">
    <property type="match status" value="1"/>
</dbReference>
<dbReference type="PANTHER" id="PTHR10699:SF11">
    <property type="entry name" value="IGLOO, ISOFORM A"/>
    <property type="match status" value="1"/>
</dbReference>
<dbReference type="InterPro" id="IPR000048">
    <property type="entry name" value="IQ_motif_EF-hand-BS"/>
</dbReference>
<dbReference type="AlphaFoldDB" id="A0A915JHS6"/>
<dbReference type="InterPro" id="IPR003117">
    <property type="entry name" value="cAMP_dep_PK_reg_su_I/II_a/b"/>
</dbReference>
<dbReference type="Pfam" id="PF02197">
    <property type="entry name" value="RIIa"/>
    <property type="match status" value="1"/>
</dbReference>
<dbReference type="Proteomes" id="UP000887565">
    <property type="component" value="Unplaced"/>
</dbReference>
<dbReference type="GO" id="GO:0005516">
    <property type="term" value="F:calmodulin binding"/>
    <property type="evidence" value="ECO:0007669"/>
    <property type="project" value="TreeGrafter"/>
</dbReference>
<evidence type="ECO:0000256" key="1">
    <source>
        <dbReference type="SAM" id="MobiDB-lite"/>
    </source>
</evidence>
<protein>
    <submittedName>
        <fullName evidence="4">RIIa domain-containing protein</fullName>
    </submittedName>
</protein>
<sequence length="253" mass="28241">MSAKIIIPDGLRPLLESLAREIIRNQPTDIYLFSSLFFDTLLKLKLESGGQNPVDYPELYEKFKSRLVKEAINRGLRVQKVSLLISSSDQKEKPINVDQAATKIQAAARGFISRRRVKNQRPDLESARTTRQFANDAYDPRRPSKRLLAKRNSDAQISKIFVAPQNLQATKRASYTSPATSTITEEDAAATKIQANPLAILTSSFSLASTPLRSISNIETGEPSKNNFQKQFMEPFLRIDDVDTSASKIQAGI</sequence>
<dbReference type="CDD" id="cd12100">
    <property type="entry name" value="DD_CABYR_SP17"/>
    <property type="match status" value="1"/>
</dbReference>
<keyword evidence="3" id="KW-1185">Reference proteome</keyword>
<evidence type="ECO:0000313" key="4">
    <source>
        <dbReference type="WBParaSite" id="nRc.2.0.1.t25690-RA"/>
    </source>
</evidence>
<feature type="region of interest" description="Disordered" evidence="1">
    <location>
        <begin position="117"/>
        <end position="143"/>
    </location>
</feature>
<dbReference type="SMART" id="SM00015">
    <property type="entry name" value="IQ"/>
    <property type="match status" value="1"/>
</dbReference>
<dbReference type="InterPro" id="IPR047579">
    <property type="entry name" value="DD_CABYR_SP17"/>
</dbReference>
<evidence type="ECO:0000313" key="3">
    <source>
        <dbReference type="Proteomes" id="UP000887565"/>
    </source>
</evidence>
<organism evidence="3 4">
    <name type="scientific">Romanomermis culicivorax</name>
    <name type="common">Nematode worm</name>
    <dbReference type="NCBI Taxonomy" id="13658"/>
    <lineage>
        <taxon>Eukaryota</taxon>
        <taxon>Metazoa</taxon>
        <taxon>Ecdysozoa</taxon>
        <taxon>Nematoda</taxon>
        <taxon>Enoplea</taxon>
        <taxon>Dorylaimia</taxon>
        <taxon>Mermithida</taxon>
        <taxon>Mermithoidea</taxon>
        <taxon>Mermithidae</taxon>
        <taxon>Romanomermis</taxon>
    </lineage>
</organism>
<dbReference type="Pfam" id="PF00612">
    <property type="entry name" value="IQ"/>
    <property type="match status" value="1"/>
</dbReference>
<proteinExistence type="predicted"/>
<dbReference type="SUPFAM" id="SSF47391">
    <property type="entry name" value="Dimerization-anchoring domain of cAMP-dependent PK regulatory subunit"/>
    <property type="match status" value="1"/>
</dbReference>
<dbReference type="Gene3D" id="1.20.890.10">
    <property type="entry name" value="cAMP-dependent protein kinase regulatory subunit, dimerization-anchoring domain"/>
    <property type="match status" value="1"/>
</dbReference>